<reference evidence="1 2" key="1">
    <citation type="journal article" date="2015" name="Nat. Commun.">
        <title>Outbred genome sequencing and CRISPR/Cas9 gene editing in butterflies.</title>
        <authorList>
            <person name="Li X."/>
            <person name="Fan D."/>
            <person name="Zhang W."/>
            <person name="Liu G."/>
            <person name="Zhang L."/>
            <person name="Zhao L."/>
            <person name="Fang X."/>
            <person name="Chen L."/>
            <person name="Dong Y."/>
            <person name="Chen Y."/>
            <person name="Ding Y."/>
            <person name="Zhao R."/>
            <person name="Feng M."/>
            <person name="Zhu Y."/>
            <person name="Feng Y."/>
            <person name="Jiang X."/>
            <person name="Zhu D."/>
            <person name="Xiang H."/>
            <person name="Feng X."/>
            <person name="Li S."/>
            <person name="Wang J."/>
            <person name="Zhang G."/>
            <person name="Kronforst M.R."/>
            <person name="Wang W."/>
        </authorList>
    </citation>
    <scope>NUCLEOTIDE SEQUENCE [LARGE SCALE GENOMIC DNA]</scope>
    <source>
        <strain evidence="1">Ya'a_city_454_Px</strain>
        <tissue evidence="1">Whole body</tissue>
    </source>
</reference>
<accession>A0A194PX54</accession>
<dbReference type="Proteomes" id="UP000053268">
    <property type="component" value="Unassembled WGS sequence"/>
</dbReference>
<gene>
    <name evidence="1" type="ORF">RR46_09251</name>
</gene>
<organism evidence="1 2">
    <name type="scientific">Papilio xuthus</name>
    <name type="common">Asian swallowtail butterfly</name>
    <dbReference type="NCBI Taxonomy" id="66420"/>
    <lineage>
        <taxon>Eukaryota</taxon>
        <taxon>Metazoa</taxon>
        <taxon>Ecdysozoa</taxon>
        <taxon>Arthropoda</taxon>
        <taxon>Hexapoda</taxon>
        <taxon>Insecta</taxon>
        <taxon>Pterygota</taxon>
        <taxon>Neoptera</taxon>
        <taxon>Endopterygota</taxon>
        <taxon>Lepidoptera</taxon>
        <taxon>Glossata</taxon>
        <taxon>Ditrysia</taxon>
        <taxon>Papilionoidea</taxon>
        <taxon>Papilionidae</taxon>
        <taxon>Papilioninae</taxon>
        <taxon>Papilio</taxon>
    </lineage>
</organism>
<evidence type="ECO:0000313" key="1">
    <source>
        <dbReference type="EMBL" id="KPI97344.1"/>
    </source>
</evidence>
<sequence>MNELWCCSVRSHGASISLAGGGLRAAGGGRRHASHLALRTSHLERHPAYFRVTAADLVLGQLPEGMDLKDIGDDYYISQDNFPDIIGLAWFGGHDVEKLTESEGNDIAEVNNVQYKEIVVDVMELITALKDFTDSMMLKILTLFLFIALIQSKTLEEENNSHHKNEPSRETLPLVVTSQKENEKFDKSQLDASMSGVEAWQQEVIEMANMEIKSLEKLGNSNLKVDQQLIMKLIDNTEKLLNAVLKVVRAIFAIVKDLKP</sequence>
<dbReference type="EMBL" id="KQ459590">
    <property type="protein sequence ID" value="KPI97344.1"/>
    <property type="molecule type" value="Genomic_DNA"/>
</dbReference>
<proteinExistence type="predicted"/>
<name>A0A194PX54_PAPXU</name>
<dbReference type="AlphaFoldDB" id="A0A194PX54"/>
<protein>
    <submittedName>
        <fullName evidence="1">Uncharacterized protein</fullName>
    </submittedName>
</protein>
<keyword evidence="2" id="KW-1185">Reference proteome</keyword>
<evidence type="ECO:0000313" key="2">
    <source>
        <dbReference type="Proteomes" id="UP000053268"/>
    </source>
</evidence>